<evidence type="ECO:0000313" key="1">
    <source>
        <dbReference type="EMBL" id="KAJ3556602.1"/>
    </source>
</evidence>
<dbReference type="Proteomes" id="UP001148662">
    <property type="component" value="Unassembled WGS sequence"/>
</dbReference>
<organism evidence="1 2">
    <name type="scientific">Phlebia brevispora</name>
    <dbReference type="NCBI Taxonomy" id="194682"/>
    <lineage>
        <taxon>Eukaryota</taxon>
        <taxon>Fungi</taxon>
        <taxon>Dikarya</taxon>
        <taxon>Basidiomycota</taxon>
        <taxon>Agaricomycotina</taxon>
        <taxon>Agaricomycetes</taxon>
        <taxon>Polyporales</taxon>
        <taxon>Meruliaceae</taxon>
        <taxon>Phlebia</taxon>
    </lineage>
</organism>
<proteinExistence type="predicted"/>
<dbReference type="EMBL" id="JANHOG010000227">
    <property type="protein sequence ID" value="KAJ3556602.1"/>
    <property type="molecule type" value="Genomic_DNA"/>
</dbReference>
<protein>
    <submittedName>
        <fullName evidence="1">Uncharacterized protein</fullName>
    </submittedName>
</protein>
<keyword evidence="2" id="KW-1185">Reference proteome</keyword>
<evidence type="ECO:0000313" key="2">
    <source>
        <dbReference type="Proteomes" id="UP001148662"/>
    </source>
</evidence>
<sequence length="714" mass="80851">MSVPLASPSALSASPSSEVAAPLTVPTIHNAPPTKVPRAHGGLGPNEQWWHEHAGWLEEKGYRLRPRYRENWTPSWTGTKKKWYKCEDGLPNLYAQFIDATKVSDGTVVALKKLFSDRSPREVEITKYFSTAPRDSDARNHCVPLLETLYLPDGVTILLVLPLLRAFNDPPFLSVGEVLEFCRQICEGLDYIHEHNIAHRDCHAGNIMMDPKPLYPNMFHPFSPRMNLNLTAKAKHFTRTQRPVKYYFIDFGISDRYSTRDNTVAAPVHVGGDRTVPEFQTDSPTHNPFATDVYYIGNLFREELLQKYKRLQLLQPLVDKMSSTRFLKIARPMSSENDWGERASYLESSRTSCTLSGAVSLESAKYHYIQASRNRCDREPARYCPKYRVVNPESTLCTATPIFPYLYATEYAAWGEHCPYTMQLTCIYAYGISIAYIWAMLRHVLFYRSRTSDSRIRCDNGISCRMSLSMNEARSNRSAISQALLICISELILSLLLLRCFQPKEKLPFTLVVIMATELDHGFAALNYAARAINAIRPGQNIRKGNAHLCEAVEMAHRYKDVIAQEHVDDILTAHDLASSLRDDYNAMKERASILNLGDRVMLAREYKKAARRARDRAIHLTDIGLRRHAEEHHMALKLGMMHGGELRVSEKNMAPPTAPPDETTLVQNDVESGAGISDVSLSPTRPSLAGKFVQYAKHLRAYIGVDSSRRTHC</sequence>
<name>A0ACC1TAP7_9APHY</name>
<comment type="caution">
    <text evidence="1">The sequence shown here is derived from an EMBL/GenBank/DDBJ whole genome shotgun (WGS) entry which is preliminary data.</text>
</comment>
<reference evidence="1" key="1">
    <citation type="submission" date="2022-07" db="EMBL/GenBank/DDBJ databases">
        <title>Genome Sequence of Phlebia brevispora.</title>
        <authorList>
            <person name="Buettner E."/>
        </authorList>
    </citation>
    <scope>NUCLEOTIDE SEQUENCE</scope>
    <source>
        <strain evidence="1">MPL23</strain>
    </source>
</reference>
<gene>
    <name evidence="1" type="ORF">NM688_g1935</name>
</gene>
<accession>A0ACC1TAP7</accession>